<organism evidence="2 3">
    <name type="scientific">Aspergillus heteromorphus CBS 117.55</name>
    <dbReference type="NCBI Taxonomy" id="1448321"/>
    <lineage>
        <taxon>Eukaryota</taxon>
        <taxon>Fungi</taxon>
        <taxon>Dikarya</taxon>
        <taxon>Ascomycota</taxon>
        <taxon>Pezizomycotina</taxon>
        <taxon>Eurotiomycetes</taxon>
        <taxon>Eurotiomycetidae</taxon>
        <taxon>Eurotiales</taxon>
        <taxon>Aspergillaceae</taxon>
        <taxon>Aspergillus</taxon>
        <taxon>Aspergillus subgen. Circumdati</taxon>
    </lineage>
</organism>
<evidence type="ECO:0000313" key="2">
    <source>
        <dbReference type="EMBL" id="PWY75473.1"/>
    </source>
</evidence>
<accession>A0A317VM67</accession>
<dbReference type="VEuPathDB" id="FungiDB:BO70DRAFT_354408"/>
<dbReference type="Proteomes" id="UP000247233">
    <property type="component" value="Unassembled WGS sequence"/>
</dbReference>
<proteinExistence type="predicted"/>
<reference evidence="2 3" key="1">
    <citation type="submission" date="2016-12" db="EMBL/GenBank/DDBJ databases">
        <title>The genomes of Aspergillus section Nigri reveals drivers in fungal speciation.</title>
        <authorList>
            <consortium name="DOE Joint Genome Institute"/>
            <person name="Vesth T.C."/>
            <person name="Nybo J."/>
            <person name="Theobald S."/>
            <person name="Brandl J."/>
            <person name="Frisvad J.C."/>
            <person name="Nielsen K.F."/>
            <person name="Lyhne E.K."/>
            <person name="Kogle M.E."/>
            <person name="Kuo A."/>
            <person name="Riley R."/>
            <person name="Clum A."/>
            <person name="Nolan M."/>
            <person name="Lipzen A."/>
            <person name="Salamov A."/>
            <person name="Henrissat B."/>
            <person name="Wiebenga A."/>
            <person name="De Vries R.P."/>
            <person name="Grigoriev I.V."/>
            <person name="Mortensen U.H."/>
            <person name="Andersen M.R."/>
            <person name="Baker S.E."/>
        </authorList>
    </citation>
    <scope>NUCLEOTIDE SEQUENCE [LARGE SCALE GENOMIC DNA]</scope>
    <source>
        <strain evidence="2 3">CBS 117.55</strain>
    </source>
</reference>
<name>A0A317VM67_9EURO</name>
<dbReference type="RefSeq" id="XP_025397439.1">
    <property type="nucleotide sequence ID" value="XM_025541863.1"/>
</dbReference>
<dbReference type="GeneID" id="37064100"/>
<dbReference type="AlphaFoldDB" id="A0A317VM67"/>
<feature type="region of interest" description="Disordered" evidence="1">
    <location>
        <begin position="1"/>
        <end position="20"/>
    </location>
</feature>
<dbReference type="EMBL" id="MSFL01000021">
    <property type="protein sequence ID" value="PWY75473.1"/>
    <property type="molecule type" value="Genomic_DNA"/>
</dbReference>
<comment type="caution">
    <text evidence="2">The sequence shown here is derived from an EMBL/GenBank/DDBJ whole genome shotgun (WGS) entry which is preliminary data.</text>
</comment>
<gene>
    <name evidence="2" type="ORF">BO70DRAFT_354408</name>
</gene>
<sequence>MTIHHHPSTHPNKERKPRHQATPFILSNPAKQPAIRPQPNQPSALPCPVTVHSSVPIQLDLKPNSLNPARRVDPSHPTPSYALCIIHILGIRTPLNIDVDPTNPMQSRPLAQTFLPFHPRVRSRSFAVASDVRVDRRIASHRHVLGGHCGPVLMMIDHRWVISFLGLGWVNGPVK</sequence>
<evidence type="ECO:0000313" key="3">
    <source>
        <dbReference type="Proteomes" id="UP000247233"/>
    </source>
</evidence>
<protein>
    <submittedName>
        <fullName evidence="2">Uncharacterized protein</fullName>
    </submittedName>
</protein>
<feature type="compositionally biased region" description="Basic residues" evidence="1">
    <location>
        <begin position="1"/>
        <end position="19"/>
    </location>
</feature>
<keyword evidence="3" id="KW-1185">Reference proteome</keyword>
<evidence type="ECO:0000256" key="1">
    <source>
        <dbReference type="SAM" id="MobiDB-lite"/>
    </source>
</evidence>